<accession>A0ABP6Q5U9</accession>
<feature type="transmembrane region" description="Helical" evidence="2">
    <location>
        <begin position="129"/>
        <end position="152"/>
    </location>
</feature>
<dbReference type="EMBL" id="BAAAUV010000004">
    <property type="protein sequence ID" value="GAA3206062.1"/>
    <property type="molecule type" value="Genomic_DNA"/>
</dbReference>
<sequence>MPLLGPFRLTARTFASPAGVVYSAIDQAGSPLQVVVLTRGAASDAAARDRFAAAVREFGGPLVASDTASSEPWAAGGPGLERTLDPILLRGRARGPQFLPYWAGAEDPAFPSGRSGPLLAPKGERPRGVIPALITLLLLAILLGGLLILLFACQPDDPLTDDDSRVPPPPTATGGQSTPPSSSPGSGSPSESPETESPSQSPDESETPDRRGPSESPRPTGTRPTGPLPTDEDPGDPF</sequence>
<evidence type="ECO:0000256" key="2">
    <source>
        <dbReference type="SAM" id="Phobius"/>
    </source>
</evidence>
<keyword evidence="2" id="KW-0812">Transmembrane</keyword>
<evidence type="ECO:0000256" key="1">
    <source>
        <dbReference type="SAM" id="MobiDB-lite"/>
    </source>
</evidence>
<keyword evidence="2" id="KW-1133">Transmembrane helix</keyword>
<name>A0ABP6Q5U9_9ACTN</name>
<evidence type="ECO:0000313" key="3">
    <source>
        <dbReference type="EMBL" id="GAA3206062.1"/>
    </source>
</evidence>
<comment type="caution">
    <text evidence="3">The sequence shown here is derived from an EMBL/GenBank/DDBJ whole genome shotgun (WGS) entry which is preliminary data.</text>
</comment>
<feature type="region of interest" description="Disordered" evidence="1">
    <location>
        <begin position="160"/>
        <end position="238"/>
    </location>
</feature>
<protein>
    <submittedName>
        <fullName evidence="3">Uncharacterized protein</fullName>
    </submittedName>
</protein>
<keyword evidence="4" id="KW-1185">Reference proteome</keyword>
<organism evidence="3 4">
    <name type="scientific">Actinocorallia longicatena</name>
    <dbReference type="NCBI Taxonomy" id="111803"/>
    <lineage>
        <taxon>Bacteria</taxon>
        <taxon>Bacillati</taxon>
        <taxon>Actinomycetota</taxon>
        <taxon>Actinomycetes</taxon>
        <taxon>Streptosporangiales</taxon>
        <taxon>Thermomonosporaceae</taxon>
        <taxon>Actinocorallia</taxon>
    </lineage>
</organism>
<evidence type="ECO:0000313" key="4">
    <source>
        <dbReference type="Proteomes" id="UP001501237"/>
    </source>
</evidence>
<keyword evidence="2" id="KW-0472">Membrane</keyword>
<feature type="compositionally biased region" description="Low complexity" evidence="1">
    <location>
        <begin position="172"/>
        <end position="202"/>
    </location>
</feature>
<feature type="compositionally biased region" description="Low complexity" evidence="1">
    <location>
        <begin position="217"/>
        <end position="229"/>
    </location>
</feature>
<dbReference type="Proteomes" id="UP001501237">
    <property type="component" value="Unassembled WGS sequence"/>
</dbReference>
<proteinExistence type="predicted"/>
<reference evidence="4" key="1">
    <citation type="journal article" date="2019" name="Int. J. Syst. Evol. Microbiol.">
        <title>The Global Catalogue of Microorganisms (GCM) 10K type strain sequencing project: providing services to taxonomists for standard genome sequencing and annotation.</title>
        <authorList>
            <consortium name="The Broad Institute Genomics Platform"/>
            <consortium name="The Broad Institute Genome Sequencing Center for Infectious Disease"/>
            <person name="Wu L."/>
            <person name="Ma J."/>
        </authorList>
    </citation>
    <scope>NUCLEOTIDE SEQUENCE [LARGE SCALE GENOMIC DNA]</scope>
    <source>
        <strain evidence="4">JCM 9377</strain>
    </source>
</reference>
<gene>
    <name evidence="3" type="ORF">GCM10010468_21440</name>
</gene>